<gene>
    <name evidence="3" type="ORF">Ptr86124_008052</name>
    <name evidence="2" type="ORF">PtrM4_034010</name>
</gene>
<reference evidence="5" key="4">
    <citation type="journal article" date="2022" name="Microb. Genom.">
        <title>A global pangenome for the wheat fungal pathogen Pyrenophora tritici-repentis and prediction of effector protein structural homology.</title>
        <authorList>
            <person name="Moolhuijzen P.M."/>
            <person name="See P.T."/>
            <person name="Shi G."/>
            <person name="Powell H.R."/>
            <person name="Cockram J."/>
            <person name="Jorgensen L.N."/>
            <person name="Benslimane H."/>
            <person name="Strelkov S.E."/>
            <person name="Turner J."/>
            <person name="Liu Z."/>
            <person name="Moffat C.S."/>
        </authorList>
    </citation>
    <scope>NUCLEOTIDE SEQUENCE [LARGE SCALE GENOMIC DNA]</scope>
</reference>
<dbReference type="OrthoDB" id="5396546at2759"/>
<evidence type="ECO:0000313" key="5">
    <source>
        <dbReference type="Proteomes" id="UP000249757"/>
    </source>
</evidence>
<sequence>MAAILPPTAATIAHLKQAYHAYRHTKDIDRKGAFFSPHCMQICRPEPSYAAATRQEIVQYLRDAQQGNTPIKERSKASTEASDTLNKDSSLYTIRPLGSSEFDFGTDEITRAIGLTILELKRKAVREEWVGMRVDLWDEGTESDLLVKVQYWWRFKELSDGERIMDEKQSMGWRQCLHDIMYLGPKDGSQGADMLEVNK</sequence>
<evidence type="ECO:0000313" key="3">
    <source>
        <dbReference type="EMBL" id="KAI1513032.1"/>
    </source>
</evidence>
<dbReference type="AlphaFoldDB" id="A0A2W1DWN1"/>
<dbReference type="EMBL" id="NQIK02000001">
    <property type="protein sequence ID" value="KAF7579161.1"/>
    <property type="molecule type" value="Genomic_DNA"/>
</dbReference>
<proteinExistence type="predicted"/>
<organism evidence="2 4">
    <name type="scientific">Pyrenophora tritici-repentis</name>
    <dbReference type="NCBI Taxonomy" id="45151"/>
    <lineage>
        <taxon>Eukaryota</taxon>
        <taxon>Fungi</taxon>
        <taxon>Dikarya</taxon>
        <taxon>Ascomycota</taxon>
        <taxon>Pezizomycotina</taxon>
        <taxon>Dothideomycetes</taxon>
        <taxon>Pleosporomycetidae</taxon>
        <taxon>Pleosporales</taxon>
        <taxon>Pleosporineae</taxon>
        <taxon>Pleosporaceae</taxon>
        <taxon>Pyrenophora</taxon>
    </lineage>
</organism>
<comment type="caution">
    <text evidence="2">The sequence shown here is derived from an EMBL/GenBank/DDBJ whole genome shotgun (WGS) entry which is preliminary data.</text>
</comment>
<dbReference type="OMA" id="QYWWRKE"/>
<dbReference type="InterPro" id="IPR058931">
    <property type="entry name" value="SnoaL_6"/>
</dbReference>
<dbReference type="EMBL" id="NRDI02000010">
    <property type="protein sequence ID" value="KAI1513032.1"/>
    <property type="molecule type" value="Genomic_DNA"/>
</dbReference>
<evidence type="ECO:0000313" key="4">
    <source>
        <dbReference type="Proteomes" id="UP000245464"/>
    </source>
</evidence>
<evidence type="ECO:0000313" key="2">
    <source>
        <dbReference type="EMBL" id="KAF7579161.1"/>
    </source>
</evidence>
<protein>
    <recommendedName>
        <fullName evidence="1">SnoaL-like domain-containing protein</fullName>
    </recommendedName>
</protein>
<keyword evidence="5" id="KW-1185">Reference proteome</keyword>
<feature type="domain" description="SnoaL-like" evidence="1">
    <location>
        <begin position="8"/>
        <end position="190"/>
    </location>
</feature>
<reference evidence="2 4" key="1">
    <citation type="journal article" date="2018" name="BMC Genomics">
        <title>Comparative genomics of the wheat fungal pathogen Pyrenophora tritici-repentis reveals chromosomal variations and genome plasticity.</title>
        <authorList>
            <person name="Moolhuijzen P."/>
            <person name="See P.T."/>
            <person name="Hane J.K."/>
            <person name="Shi G."/>
            <person name="Liu Z."/>
            <person name="Oliver R.P."/>
            <person name="Moffat C.S."/>
        </authorList>
    </citation>
    <scope>NUCLEOTIDE SEQUENCE [LARGE SCALE GENOMIC DNA]</scope>
    <source>
        <strain evidence="2">M4</strain>
    </source>
</reference>
<reference evidence="3" key="2">
    <citation type="submission" date="2021-05" db="EMBL/GenBank/DDBJ databases">
        <authorList>
            <person name="Moolhuijzen P.M."/>
            <person name="Moffat C.S."/>
        </authorList>
    </citation>
    <scope>NUCLEOTIDE SEQUENCE</scope>
    <source>
        <strain evidence="3">86-124</strain>
    </source>
</reference>
<dbReference type="Proteomes" id="UP000249757">
    <property type="component" value="Unassembled WGS sequence"/>
</dbReference>
<name>A0A2W1DWN1_9PLEO</name>
<dbReference type="Pfam" id="PF26528">
    <property type="entry name" value="SnoaL_6"/>
    <property type="match status" value="1"/>
</dbReference>
<reference evidence="3" key="3">
    <citation type="journal article" date="2022" name="bioRxiv">
        <title>A global pangenome for the wheat fungal pathogen Pyrenophora tritici-repentis and prediction of effector protein structural homology.</title>
        <authorList>
            <person name="Moolhuijzen P."/>
            <person name="See P.T."/>
            <person name="Shi G."/>
            <person name="Powell H.R."/>
            <person name="Cockram J."/>
            <person name="Jorgensen L.N."/>
            <person name="Benslimane H."/>
            <person name="Strelkov S.E."/>
            <person name="Turner J."/>
            <person name="Liu Z."/>
            <person name="Moffat C.S."/>
        </authorList>
    </citation>
    <scope>NUCLEOTIDE SEQUENCE</scope>
    <source>
        <strain evidence="3">86-124</strain>
    </source>
</reference>
<accession>A0A2W1DWN1</accession>
<evidence type="ECO:0000259" key="1">
    <source>
        <dbReference type="Pfam" id="PF26528"/>
    </source>
</evidence>
<dbReference type="Proteomes" id="UP000245464">
    <property type="component" value="Chromosome 1"/>
</dbReference>